<name>A0A8S3FA80_9BILA</name>
<proteinExistence type="predicted"/>
<dbReference type="AlphaFoldDB" id="A0A8S3FA80"/>
<evidence type="ECO:0000313" key="2">
    <source>
        <dbReference type="Proteomes" id="UP000681720"/>
    </source>
</evidence>
<dbReference type="EMBL" id="CAJOBJ010260272">
    <property type="protein sequence ID" value="CAF5111155.1"/>
    <property type="molecule type" value="Genomic_DNA"/>
</dbReference>
<reference evidence="1" key="1">
    <citation type="submission" date="2021-02" db="EMBL/GenBank/DDBJ databases">
        <authorList>
            <person name="Nowell W R."/>
        </authorList>
    </citation>
    <scope>NUCLEOTIDE SEQUENCE</scope>
</reference>
<accession>A0A8S3FA80</accession>
<organism evidence="1 2">
    <name type="scientific">Rotaria magnacalcarata</name>
    <dbReference type="NCBI Taxonomy" id="392030"/>
    <lineage>
        <taxon>Eukaryota</taxon>
        <taxon>Metazoa</taxon>
        <taxon>Spiralia</taxon>
        <taxon>Gnathifera</taxon>
        <taxon>Rotifera</taxon>
        <taxon>Eurotatoria</taxon>
        <taxon>Bdelloidea</taxon>
        <taxon>Philodinida</taxon>
        <taxon>Philodinidae</taxon>
        <taxon>Rotaria</taxon>
    </lineage>
</organism>
<comment type="caution">
    <text evidence="1">The sequence shown here is derived from an EMBL/GenBank/DDBJ whole genome shotgun (WGS) entry which is preliminary data.</text>
</comment>
<sequence length="150" mass="17874">MICLRCLHFVLYLPAETKLEKIDLDWFNLSHHTVEYEINGRMVLYTVPYALNSQRQVYNHTFGRQATINNNINHIEWIIDCDPLSIDTTLTHFQYVNSLVLFFDIKEMNINIDSWHVLLPFLRHLKLDFDSNPIKSGISYYRSVTPNHYR</sequence>
<dbReference type="Proteomes" id="UP000681720">
    <property type="component" value="Unassembled WGS sequence"/>
</dbReference>
<protein>
    <submittedName>
        <fullName evidence="1">Uncharacterized protein</fullName>
    </submittedName>
</protein>
<gene>
    <name evidence="1" type="ORF">GIL414_LOCUS63170</name>
</gene>
<evidence type="ECO:0000313" key="1">
    <source>
        <dbReference type="EMBL" id="CAF5111155.1"/>
    </source>
</evidence>